<evidence type="ECO:0000256" key="7">
    <source>
        <dbReference type="ARBA" id="ARBA00038359"/>
    </source>
</evidence>
<dbReference type="Gene3D" id="3.40.50.12780">
    <property type="entry name" value="N-terminal domain of ligase-like"/>
    <property type="match status" value="1"/>
</dbReference>
<evidence type="ECO:0000256" key="4">
    <source>
        <dbReference type="ARBA" id="ARBA00022692"/>
    </source>
</evidence>
<evidence type="ECO:0000313" key="11">
    <source>
        <dbReference type="EMBL" id="RAO67602.1"/>
    </source>
</evidence>
<dbReference type="AlphaFoldDB" id="A0A364KVL8"/>
<dbReference type="STRING" id="1196081.A0A364KVL8"/>
<dbReference type="Proteomes" id="UP000249363">
    <property type="component" value="Unassembled WGS sequence"/>
</dbReference>
<dbReference type="InterPro" id="IPR036736">
    <property type="entry name" value="ACP-like_sf"/>
</dbReference>
<dbReference type="PROSITE" id="PS50075">
    <property type="entry name" value="CARRIER"/>
    <property type="match status" value="1"/>
</dbReference>
<dbReference type="GeneID" id="63792830"/>
<dbReference type="PROSITE" id="PS00012">
    <property type="entry name" value="PHOSPHOPANTETHEINE"/>
    <property type="match status" value="1"/>
</dbReference>
<evidence type="ECO:0000256" key="2">
    <source>
        <dbReference type="ARBA" id="ARBA00022450"/>
    </source>
</evidence>
<gene>
    <name evidence="11" type="ORF">BHQ10_003614</name>
</gene>
<dbReference type="InterPro" id="IPR049326">
    <property type="entry name" value="Rhodopsin_dom_fungi"/>
</dbReference>
<keyword evidence="3" id="KW-0597">Phosphoprotein</keyword>
<evidence type="ECO:0000256" key="1">
    <source>
        <dbReference type="ARBA" id="ARBA00004141"/>
    </source>
</evidence>
<keyword evidence="12" id="KW-1185">Reference proteome</keyword>
<feature type="compositionally biased region" description="Polar residues" evidence="8">
    <location>
        <begin position="205"/>
        <end position="224"/>
    </location>
</feature>
<dbReference type="InterPro" id="IPR042099">
    <property type="entry name" value="ANL_N_sf"/>
</dbReference>
<dbReference type="RefSeq" id="XP_040732118.1">
    <property type="nucleotide sequence ID" value="XM_040875890.1"/>
</dbReference>
<evidence type="ECO:0000256" key="3">
    <source>
        <dbReference type="ARBA" id="ARBA00022553"/>
    </source>
</evidence>
<dbReference type="InterPro" id="IPR052337">
    <property type="entry name" value="SAT4-like"/>
</dbReference>
<protein>
    <recommendedName>
        <fullName evidence="10">Carrier domain-containing protein</fullName>
    </recommendedName>
</protein>
<dbReference type="SUPFAM" id="SSF47336">
    <property type="entry name" value="ACP-like"/>
    <property type="match status" value="1"/>
</dbReference>
<dbReference type="Pfam" id="PF00550">
    <property type="entry name" value="PP-binding"/>
    <property type="match status" value="1"/>
</dbReference>
<organism evidence="11 12">
    <name type="scientific">Talaromyces amestolkiae</name>
    <dbReference type="NCBI Taxonomy" id="1196081"/>
    <lineage>
        <taxon>Eukaryota</taxon>
        <taxon>Fungi</taxon>
        <taxon>Dikarya</taxon>
        <taxon>Ascomycota</taxon>
        <taxon>Pezizomycotina</taxon>
        <taxon>Eurotiomycetes</taxon>
        <taxon>Eurotiomycetidae</taxon>
        <taxon>Eurotiales</taxon>
        <taxon>Trichocomaceae</taxon>
        <taxon>Talaromyces</taxon>
        <taxon>Talaromyces sect. Talaromyces</taxon>
    </lineage>
</organism>
<accession>A0A364KVL8</accession>
<dbReference type="GO" id="GO:0016020">
    <property type="term" value="C:membrane"/>
    <property type="evidence" value="ECO:0007669"/>
    <property type="project" value="UniProtKB-SubCell"/>
</dbReference>
<dbReference type="SUPFAM" id="SSF56801">
    <property type="entry name" value="Acetyl-CoA synthetase-like"/>
    <property type="match status" value="1"/>
</dbReference>
<feature type="region of interest" description="Disordered" evidence="8">
    <location>
        <begin position="205"/>
        <end position="258"/>
    </location>
</feature>
<dbReference type="PANTHER" id="PTHR33048:SF151">
    <property type="entry name" value="INTEGRAL MEMBRANE PROTEIN"/>
    <property type="match status" value="1"/>
</dbReference>
<keyword evidence="2" id="KW-0596">Phosphopantetheine</keyword>
<name>A0A364KVL8_TALAM</name>
<sequence length="558" mass="62780">MTSLAFFCVCLRLLSRYERKQALWWDDYMIVFSMAWNLIVVAFISLMIHAGMGLHVTVVGVEGAVLMAKYLVVAEVLYVYNLVWTKLSFLLMYYRIFHFDYFKRWAYAIGGFVIIWVIIVTFLFVFICVPVQKLWYPELPGHCINQVGTWIANASSTIATDLVILILPMPQIWKLQLGKVEKVALTLTFCLGFLRAPTPWSSRITASRLTKSQGNRPLDNSNNTLRKDSPHAFSQIPDNKLGSRDDWDPNSNDTSLRPDKCAEMITRVMGSRGDEDSLEGDEVPLHNIRIQTDFERMAKAHPDATAITTSDGKQVSYIDTLSQARSIGYILRKSGIRPKHHVGILARPGIDTLIAGIAILMIGAAYVSLDPDHAPDRLSFMASDAITVGGKIDRPNLQHRNISDDIVLPIEENLSTNKANGSTMDLETPPDDDYVNDVLADFRQVLKREQIYPHANFFEIGGNSLLVLRLRSKFQRRFDFSLNLPDLINLKTAQGIVEFICALKNPWGTVAVPDITIDWIQETALPSGLESKLFSVALKKYSRKAELLAQTLSLALIL</sequence>
<dbReference type="Pfam" id="PF20684">
    <property type="entry name" value="Fung_rhodopsin"/>
    <property type="match status" value="1"/>
</dbReference>
<dbReference type="Pfam" id="PF00501">
    <property type="entry name" value="AMP-binding"/>
    <property type="match status" value="1"/>
</dbReference>
<keyword evidence="5 9" id="KW-1133">Transmembrane helix</keyword>
<dbReference type="InterPro" id="IPR000873">
    <property type="entry name" value="AMP-dep_synth/lig_dom"/>
</dbReference>
<comment type="caution">
    <text evidence="11">The sequence shown here is derived from an EMBL/GenBank/DDBJ whole genome shotgun (WGS) entry which is preliminary data.</text>
</comment>
<dbReference type="OrthoDB" id="4221392at2759"/>
<comment type="subcellular location">
    <subcellularLocation>
        <location evidence="1">Membrane</location>
        <topology evidence="1">Multi-pass membrane protein</topology>
    </subcellularLocation>
</comment>
<keyword evidence="4 9" id="KW-0812">Transmembrane</keyword>
<dbReference type="InterPro" id="IPR006162">
    <property type="entry name" value="Ppantetheine_attach_site"/>
</dbReference>
<reference evidence="11 12" key="1">
    <citation type="journal article" date="2017" name="Biotechnol. Biofuels">
        <title>Differential beta-glucosidase expression as a function of carbon source availability in Talaromyces amestolkiae: a genomic and proteomic approach.</title>
        <authorList>
            <person name="de Eugenio L.I."/>
            <person name="Mendez-Liter J.A."/>
            <person name="Nieto-Dominguez M."/>
            <person name="Alonso L."/>
            <person name="Gil-Munoz J."/>
            <person name="Barriuso J."/>
            <person name="Prieto A."/>
            <person name="Martinez M.J."/>
        </authorList>
    </citation>
    <scope>NUCLEOTIDE SEQUENCE [LARGE SCALE GENOMIC DNA]</scope>
    <source>
        <strain evidence="11 12">CIB</strain>
    </source>
</reference>
<evidence type="ECO:0000259" key="10">
    <source>
        <dbReference type="PROSITE" id="PS50075"/>
    </source>
</evidence>
<keyword evidence="6 9" id="KW-0472">Membrane</keyword>
<feature type="domain" description="Carrier" evidence="10">
    <location>
        <begin position="429"/>
        <end position="504"/>
    </location>
</feature>
<feature type="transmembrane region" description="Helical" evidence="9">
    <location>
        <begin position="28"/>
        <end position="46"/>
    </location>
</feature>
<evidence type="ECO:0000256" key="5">
    <source>
        <dbReference type="ARBA" id="ARBA00022989"/>
    </source>
</evidence>
<evidence type="ECO:0000256" key="8">
    <source>
        <dbReference type="SAM" id="MobiDB-lite"/>
    </source>
</evidence>
<feature type="transmembrane region" description="Helical" evidence="9">
    <location>
        <begin position="77"/>
        <end position="94"/>
    </location>
</feature>
<evidence type="ECO:0000256" key="6">
    <source>
        <dbReference type="ARBA" id="ARBA00023136"/>
    </source>
</evidence>
<proteinExistence type="inferred from homology"/>
<feature type="transmembrane region" description="Helical" evidence="9">
    <location>
        <begin position="106"/>
        <end position="127"/>
    </location>
</feature>
<dbReference type="PANTHER" id="PTHR33048">
    <property type="entry name" value="PTH11-LIKE INTEGRAL MEMBRANE PROTEIN (AFU_ORTHOLOGUE AFUA_5G11245)"/>
    <property type="match status" value="1"/>
</dbReference>
<evidence type="ECO:0000256" key="9">
    <source>
        <dbReference type="SAM" id="Phobius"/>
    </source>
</evidence>
<dbReference type="Gene3D" id="1.10.1200.10">
    <property type="entry name" value="ACP-like"/>
    <property type="match status" value="1"/>
</dbReference>
<comment type="similarity">
    <text evidence="7">Belongs to the SAT4 family.</text>
</comment>
<dbReference type="EMBL" id="MIKG01000005">
    <property type="protein sequence ID" value="RAO67602.1"/>
    <property type="molecule type" value="Genomic_DNA"/>
</dbReference>
<dbReference type="InterPro" id="IPR009081">
    <property type="entry name" value="PP-bd_ACP"/>
</dbReference>
<evidence type="ECO:0000313" key="12">
    <source>
        <dbReference type="Proteomes" id="UP000249363"/>
    </source>
</evidence>